<organism evidence="1 2">
    <name type="scientific">Lacrimispora algidixylanolytica</name>
    <dbReference type="NCBI Taxonomy" id="94868"/>
    <lineage>
        <taxon>Bacteria</taxon>
        <taxon>Bacillati</taxon>
        <taxon>Bacillota</taxon>
        <taxon>Clostridia</taxon>
        <taxon>Lachnospirales</taxon>
        <taxon>Lachnospiraceae</taxon>
        <taxon>Lacrimispora</taxon>
    </lineage>
</organism>
<protein>
    <submittedName>
        <fullName evidence="1">Uncharacterized protein</fullName>
    </submittedName>
</protein>
<comment type="caution">
    <text evidence="1">The sequence shown here is derived from an EMBL/GenBank/DDBJ whole genome shotgun (WGS) entry which is preliminary data.</text>
</comment>
<proteinExistence type="predicted"/>
<accession>A0A419STV6</accession>
<evidence type="ECO:0000313" key="1">
    <source>
        <dbReference type="EMBL" id="RKD28602.1"/>
    </source>
</evidence>
<dbReference type="EMBL" id="MCIA01000034">
    <property type="protein sequence ID" value="RKD28602.1"/>
    <property type="molecule type" value="Genomic_DNA"/>
</dbReference>
<keyword evidence="2" id="KW-1185">Reference proteome</keyword>
<gene>
    <name evidence="1" type="ORF">BET01_10315</name>
</gene>
<reference evidence="1 2" key="1">
    <citation type="submission" date="2016-08" db="EMBL/GenBank/DDBJ databases">
        <title>A new outlook on sporulation: Clostridium algidixylanolyticum.</title>
        <authorList>
            <person name="Poppleton D.I."/>
            <person name="Gribaldo S."/>
        </authorList>
    </citation>
    <scope>NUCLEOTIDE SEQUENCE [LARGE SCALE GENOMIC DNA]</scope>
    <source>
        <strain evidence="1 2">SPL73</strain>
    </source>
</reference>
<name>A0A419STV6_9FIRM</name>
<sequence>MGKFGIGTNVKDIDSGAIRGKLYHIACKAWFTSTCTPIPLSFKFEGEDGIIQTVSSLNIKYTEDKNYSGIPSKEYECEAIIGGILCRFKLVFYMEACKWIMVI</sequence>
<dbReference type="Proteomes" id="UP000284277">
    <property type="component" value="Unassembled WGS sequence"/>
</dbReference>
<dbReference type="OrthoDB" id="9796949at2"/>
<dbReference type="AlphaFoldDB" id="A0A419STV6"/>
<evidence type="ECO:0000313" key="2">
    <source>
        <dbReference type="Proteomes" id="UP000284277"/>
    </source>
</evidence>
<dbReference type="RefSeq" id="WP_120198564.1">
    <property type="nucleotide sequence ID" value="NZ_MCIA01000034.1"/>
</dbReference>